<evidence type="ECO:0000313" key="7">
    <source>
        <dbReference type="EMBL" id="MCU7380708.1"/>
    </source>
</evidence>
<comment type="caution">
    <text evidence="7">The sequence shown here is derived from an EMBL/GenBank/DDBJ whole genome shotgun (WGS) entry which is preliminary data.</text>
</comment>
<keyword evidence="5" id="KW-0804">Transcription</keyword>
<dbReference type="SUPFAM" id="SSF46689">
    <property type="entry name" value="Homeodomain-like"/>
    <property type="match status" value="1"/>
</dbReference>
<dbReference type="Pfam" id="PF25601">
    <property type="entry name" value="AAA_lid_14"/>
    <property type="match status" value="1"/>
</dbReference>
<keyword evidence="3" id="KW-0805">Transcription regulation</keyword>
<protein>
    <submittedName>
        <fullName evidence="7">Sigma 54-interacting transcriptional regulator</fullName>
    </submittedName>
</protein>
<dbReference type="Gene3D" id="3.40.50.300">
    <property type="entry name" value="P-loop containing nucleotide triphosphate hydrolases"/>
    <property type="match status" value="1"/>
</dbReference>
<evidence type="ECO:0000256" key="4">
    <source>
        <dbReference type="ARBA" id="ARBA00023125"/>
    </source>
</evidence>
<keyword evidence="1" id="KW-0547">Nucleotide-binding</keyword>
<dbReference type="Gene3D" id="1.10.10.60">
    <property type="entry name" value="Homeodomain-like"/>
    <property type="match status" value="1"/>
</dbReference>
<dbReference type="InterPro" id="IPR058031">
    <property type="entry name" value="AAA_lid_NorR"/>
</dbReference>
<dbReference type="SMART" id="SM00382">
    <property type="entry name" value="AAA"/>
    <property type="match status" value="1"/>
</dbReference>
<dbReference type="InterPro" id="IPR002078">
    <property type="entry name" value="Sigma_54_int"/>
</dbReference>
<evidence type="ECO:0000256" key="1">
    <source>
        <dbReference type="ARBA" id="ARBA00022741"/>
    </source>
</evidence>
<keyword evidence="2" id="KW-0067">ATP-binding</keyword>
<dbReference type="Pfam" id="PF02954">
    <property type="entry name" value="HTH_8"/>
    <property type="match status" value="1"/>
</dbReference>
<dbReference type="Gene3D" id="1.10.8.60">
    <property type="match status" value="1"/>
</dbReference>
<dbReference type="PROSITE" id="PS00688">
    <property type="entry name" value="SIGMA54_INTERACT_3"/>
    <property type="match status" value="1"/>
</dbReference>
<dbReference type="CDD" id="cd00009">
    <property type="entry name" value="AAA"/>
    <property type="match status" value="1"/>
</dbReference>
<dbReference type="RefSeq" id="WP_253019379.1">
    <property type="nucleotide sequence ID" value="NZ_JAJAGH010000003.1"/>
</dbReference>
<proteinExistence type="predicted"/>
<dbReference type="InterPro" id="IPR009057">
    <property type="entry name" value="Homeodomain-like_sf"/>
</dbReference>
<reference evidence="7" key="1">
    <citation type="submission" date="2022-09" db="EMBL/GenBank/DDBJ databases">
        <title>Culturomic study of gut microbiota in children with autism spectrum disorder.</title>
        <authorList>
            <person name="Efimov B.A."/>
            <person name="Chaplin A.V."/>
            <person name="Sokolova S.R."/>
            <person name="Pikina A.P."/>
            <person name="Korzhanova M."/>
            <person name="Belova V."/>
            <person name="Korostin D."/>
        </authorList>
    </citation>
    <scope>NUCLEOTIDE SEQUENCE</scope>
    <source>
        <strain evidence="7">ASD5510</strain>
    </source>
</reference>
<sequence length="466" mass="52672">MFASCLEQMSGIYDNMDSILITDRNGIIEYCALIDLEDHSITNEGFTGRPLLEIYPELTEEESTIFRVMKTGEPIIDEVQTLTDCNGKTLTFSCSTYPIELNGEIIGAVEGTIMLSPDGEPASKRINKREKPQGSEDGYYCLDDMVTQDPHMIEVKEQILRAAAGESPVMVIGDTGTGKELAAQAIHSHSMRAKGPFVSQNCSAIPAGLLESTLFGTVRGSYTGAENRKGLLETAHTGTLFLDELNSMDIALQGKILKAVEEHKIRRVGEETERRIDVRIVSAVNREPKDILEAQELRRDLYYRLGVIQIRLPLLRDRKKDIPLLADYYINYYNSHNGKQIRGCSELAMQMLMSYHWPGNVRELRNVIEYGFHMAKSDEITVRDIPEHLIYDKKTPEAGSAETSKWRKELAQNRNINEIVGDFEKAILHQILSETSSVTQAAKQLHISRQALRYKMEKYQIEKNSY</sequence>
<dbReference type="GO" id="GO:0005524">
    <property type="term" value="F:ATP binding"/>
    <property type="evidence" value="ECO:0007669"/>
    <property type="project" value="UniProtKB-KW"/>
</dbReference>
<organism evidence="7 8">
    <name type="scientific">Hominibacterium faecale</name>
    <dbReference type="NCBI Taxonomy" id="2839743"/>
    <lineage>
        <taxon>Bacteria</taxon>
        <taxon>Bacillati</taxon>
        <taxon>Bacillota</taxon>
        <taxon>Clostridia</taxon>
        <taxon>Peptostreptococcales</taxon>
        <taxon>Anaerovoracaceae</taxon>
        <taxon>Hominibacterium</taxon>
    </lineage>
</organism>
<dbReference type="SUPFAM" id="SSF52540">
    <property type="entry name" value="P-loop containing nucleoside triphosphate hydrolases"/>
    <property type="match status" value="1"/>
</dbReference>
<dbReference type="GO" id="GO:0006355">
    <property type="term" value="P:regulation of DNA-templated transcription"/>
    <property type="evidence" value="ECO:0007669"/>
    <property type="project" value="InterPro"/>
</dbReference>
<keyword evidence="8" id="KW-1185">Reference proteome</keyword>
<dbReference type="Proteomes" id="UP001065549">
    <property type="component" value="Unassembled WGS sequence"/>
</dbReference>
<dbReference type="SUPFAM" id="SSF55785">
    <property type="entry name" value="PYP-like sensor domain (PAS domain)"/>
    <property type="match status" value="1"/>
</dbReference>
<name>A0A9J6QZ14_9FIRM</name>
<dbReference type="GO" id="GO:0043565">
    <property type="term" value="F:sequence-specific DNA binding"/>
    <property type="evidence" value="ECO:0007669"/>
    <property type="project" value="InterPro"/>
</dbReference>
<dbReference type="Gene3D" id="3.30.450.20">
    <property type="entry name" value="PAS domain"/>
    <property type="match status" value="1"/>
</dbReference>
<dbReference type="InterPro" id="IPR035965">
    <property type="entry name" value="PAS-like_dom_sf"/>
</dbReference>
<evidence type="ECO:0000313" key="8">
    <source>
        <dbReference type="Proteomes" id="UP001065549"/>
    </source>
</evidence>
<dbReference type="Pfam" id="PF00158">
    <property type="entry name" value="Sigma54_activat"/>
    <property type="match status" value="1"/>
</dbReference>
<keyword evidence="4" id="KW-0238">DNA-binding</keyword>
<dbReference type="InterPro" id="IPR002197">
    <property type="entry name" value="HTH_Fis"/>
</dbReference>
<dbReference type="PROSITE" id="PS50045">
    <property type="entry name" value="SIGMA54_INTERACT_4"/>
    <property type="match status" value="1"/>
</dbReference>
<evidence type="ECO:0000259" key="6">
    <source>
        <dbReference type="PROSITE" id="PS50045"/>
    </source>
</evidence>
<dbReference type="InterPro" id="IPR025943">
    <property type="entry name" value="Sigma_54_int_dom_ATP-bd_2"/>
</dbReference>
<dbReference type="FunFam" id="3.40.50.300:FF:000006">
    <property type="entry name" value="DNA-binding transcriptional regulator NtrC"/>
    <property type="match status" value="1"/>
</dbReference>
<dbReference type="AlphaFoldDB" id="A0A9J6QZ14"/>
<evidence type="ECO:0000256" key="5">
    <source>
        <dbReference type="ARBA" id="ARBA00023163"/>
    </source>
</evidence>
<dbReference type="PANTHER" id="PTHR32071">
    <property type="entry name" value="TRANSCRIPTIONAL REGULATORY PROTEIN"/>
    <property type="match status" value="1"/>
</dbReference>
<gene>
    <name evidence="7" type="ORF">OBO34_20555</name>
</gene>
<accession>A0A9J6QZ14</accession>
<evidence type="ECO:0000256" key="3">
    <source>
        <dbReference type="ARBA" id="ARBA00023015"/>
    </source>
</evidence>
<dbReference type="PROSITE" id="PS00676">
    <property type="entry name" value="SIGMA54_INTERACT_2"/>
    <property type="match status" value="1"/>
</dbReference>
<dbReference type="InterPro" id="IPR027417">
    <property type="entry name" value="P-loop_NTPase"/>
</dbReference>
<feature type="domain" description="Sigma-54 factor interaction" evidence="6">
    <location>
        <begin position="145"/>
        <end position="373"/>
    </location>
</feature>
<dbReference type="PANTHER" id="PTHR32071:SF74">
    <property type="entry name" value="TRANSCRIPTIONAL ACTIVATOR ROCR"/>
    <property type="match status" value="1"/>
</dbReference>
<dbReference type="InterPro" id="IPR025944">
    <property type="entry name" value="Sigma_54_int_dom_CS"/>
</dbReference>
<dbReference type="EMBL" id="JAOSHN010000013">
    <property type="protein sequence ID" value="MCU7380708.1"/>
    <property type="molecule type" value="Genomic_DNA"/>
</dbReference>
<evidence type="ECO:0000256" key="2">
    <source>
        <dbReference type="ARBA" id="ARBA00022840"/>
    </source>
</evidence>
<dbReference type="InterPro" id="IPR003593">
    <property type="entry name" value="AAA+_ATPase"/>
</dbReference>